<dbReference type="InterPro" id="IPR050109">
    <property type="entry name" value="HTH-type_TetR-like_transc_reg"/>
</dbReference>
<evidence type="ECO:0000256" key="4">
    <source>
        <dbReference type="ARBA" id="ARBA00023163"/>
    </source>
</evidence>
<evidence type="ECO:0000256" key="3">
    <source>
        <dbReference type="ARBA" id="ARBA00023125"/>
    </source>
</evidence>
<dbReference type="Proteomes" id="UP000672602">
    <property type="component" value="Unassembled WGS sequence"/>
</dbReference>
<keyword evidence="4" id="KW-0804">Transcription</keyword>
<dbReference type="InterPro" id="IPR036271">
    <property type="entry name" value="Tet_transcr_reg_TetR-rel_C_sf"/>
</dbReference>
<dbReference type="PROSITE" id="PS01081">
    <property type="entry name" value="HTH_TETR_1"/>
    <property type="match status" value="1"/>
</dbReference>
<dbReference type="InterPro" id="IPR023772">
    <property type="entry name" value="DNA-bd_HTH_TetR-type_CS"/>
</dbReference>
<dbReference type="AlphaFoldDB" id="A0A8J7SJN3"/>
<name>A0A8J7SJN3_9PROT</name>
<dbReference type="PRINTS" id="PR00455">
    <property type="entry name" value="HTHTETR"/>
</dbReference>
<evidence type="ECO:0000256" key="1">
    <source>
        <dbReference type="ARBA" id="ARBA00022491"/>
    </source>
</evidence>
<gene>
    <name evidence="7" type="primary">betI</name>
    <name evidence="7" type="ORF">KAJ83_01785</name>
</gene>
<evidence type="ECO:0000256" key="2">
    <source>
        <dbReference type="ARBA" id="ARBA00023015"/>
    </source>
</evidence>
<dbReference type="InterPro" id="IPR009057">
    <property type="entry name" value="Homeodomain-like_sf"/>
</dbReference>
<dbReference type="EMBL" id="JAGMWN010000001">
    <property type="protein sequence ID" value="MBP5855723.1"/>
    <property type="molecule type" value="Genomic_DNA"/>
</dbReference>
<organism evidence="7 8">
    <name type="scientific">Marivibrio halodurans</name>
    <dbReference type="NCBI Taxonomy" id="2039722"/>
    <lineage>
        <taxon>Bacteria</taxon>
        <taxon>Pseudomonadati</taxon>
        <taxon>Pseudomonadota</taxon>
        <taxon>Alphaproteobacteria</taxon>
        <taxon>Rhodospirillales</taxon>
        <taxon>Rhodospirillaceae</taxon>
        <taxon>Marivibrio</taxon>
    </lineage>
</organism>
<evidence type="ECO:0000259" key="6">
    <source>
        <dbReference type="PROSITE" id="PS50977"/>
    </source>
</evidence>
<dbReference type="PANTHER" id="PTHR30055">
    <property type="entry name" value="HTH-TYPE TRANSCRIPTIONAL REGULATOR RUTR"/>
    <property type="match status" value="1"/>
</dbReference>
<keyword evidence="3 5" id="KW-0238">DNA-binding</keyword>
<keyword evidence="2" id="KW-0805">Transcription regulation</keyword>
<dbReference type="SUPFAM" id="SSF46689">
    <property type="entry name" value="Homeodomain-like"/>
    <property type="match status" value="1"/>
</dbReference>
<evidence type="ECO:0000313" key="8">
    <source>
        <dbReference type="Proteomes" id="UP000672602"/>
    </source>
</evidence>
<dbReference type="RefSeq" id="WP_210680299.1">
    <property type="nucleotide sequence ID" value="NZ_JAGMWN010000001.1"/>
</dbReference>
<keyword evidence="1" id="KW-0678">Repressor</keyword>
<dbReference type="GO" id="GO:0003700">
    <property type="term" value="F:DNA-binding transcription factor activity"/>
    <property type="evidence" value="ECO:0007669"/>
    <property type="project" value="TreeGrafter"/>
</dbReference>
<proteinExistence type="predicted"/>
<evidence type="ECO:0000256" key="5">
    <source>
        <dbReference type="PROSITE-ProRule" id="PRU00335"/>
    </source>
</evidence>
<accession>A0A8J7SJN3</accession>
<sequence length="211" mass="23209">MARRGDTVGAGRGGVREARRRELIEATISSIAKRGLSGTTLNSVTEEAGLSHGTVNFHFVSKEALYAETLRALADEHQVHWQGALDQAGPDPAERLSAVVAADFAPAVCSRRKVAVWFAFWGQARHRPTYLAIQSAHDDHRRERLENLCADLAAAGGYDEIVPKVAARNLEAVIDGLWLQVLLYPKEMKREEALANAKAFLASLFPRHFEV</sequence>
<dbReference type="NCBIfam" id="NF001978">
    <property type="entry name" value="PRK00767.1"/>
    <property type="match status" value="1"/>
</dbReference>
<dbReference type="Pfam" id="PF13977">
    <property type="entry name" value="TetR_C_6"/>
    <property type="match status" value="1"/>
</dbReference>
<dbReference type="SUPFAM" id="SSF48498">
    <property type="entry name" value="Tetracyclin repressor-like, C-terminal domain"/>
    <property type="match status" value="1"/>
</dbReference>
<dbReference type="GO" id="GO:0000976">
    <property type="term" value="F:transcription cis-regulatory region binding"/>
    <property type="evidence" value="ECO:0007669"/>
    <property type="project" value="TreeGrafter"/>
</dbReference>
<dbReference type="InterPro" id="IPR001647">
    <property type="entry name" value="HTH_TetR"/>
</dbReference>
<dbReference type="InterPro" id="IPR039538">
    <property type="entry name" value="BetI_C"/>
</dbReference>
<evidence type="ECO:0000313" key="7">
    <source>
        <dbReference type="EMBL" id="MBP5855723.1"/>
    </source>
</evidence>
<dbReference type="Gene3D" id="1.10.357.10">
    <property type="entry name" value="Tetracycline Repressor, domain 2"/>
    <property type="match status" value="1"/>
</dbReference>
<protein>
    <submittedName>
        <fullName evidence="7">Transcriptional regulator BetI</fullName>
    </submittedName>
</protein>
<feature type="DNA-binding region" description="H-T-H motif" evidence="5">
    <location>
        <begin position="40"/>
        <end position="59"/>
    </location>
</feature>
<dbReference type="PROSITE" id="PS50977">
    <property type="entry name" value="HTH_TETR_2"/>
    <property type="match status" value="1"/>
</dbReference>
<dbReference type="Pfam" id="PF00440">
    <property type="entry name" value="TetR_N"/>
    <property type="match status" value="1"/>
</dbReference>
<feature type="domain" description="HTH tetR-type" evidence="6">
    <location>
        <begin position="17"/>
        <end position="77"/>
    </location>
</feature>
<comment type="caution">
    <text evidence="7">The sequence shown here is derived from an EMBL/GenBank/DDBJ whole genome shotgun (WGS) entry which is preliminary data.</text>
</comment>
<reference evidence="7" key="1">
    <citation type="submission" date="2021-04" db="EMBL/GenBank/DDBJ databases">
        <authorList>
            <person name="Zhang D.-C."/>
        </authorList>
    </citation>
    <scope>NUCLEOTIDE SEQUENCE</scope>
    <source>
        <strain evidence="7">CGMCC 1.15697</strain>
    </source>
</reference>
<keyword evidence="8" id="KW-1185">Reference proteome</keyword>
<dbReference type="PANTHER" id="PTHR30055:SF228">
    <property type="entry name" value="TRANSCRIPTIONAL REGULATOR-RELATED"/>
    <property type="match status" value="1"/>
</dbReference>